<reference evidence="1 2" key="1">
    <citation type="submission" date="2024-01" db="EMBL/GenBank/DDBJ databases">
        <title>The complete chloroplast genome sequence of Lithospermum erythrorhizon: insights into the phylogenetic relationship among Boraginaceae species and the maternal lineages of purple gromwells.</title>
        <authorList>
            <person name="Okada T."/>
            <person name="Watanabe K."/>
        </authorList>
    </citation>
    <scope>NUCLEOTIDE SEQUENCE [LARGE SCALE GENOMIC DNA]</scope>
</reference>
<evidence type="ECO:0000313" key="2">
    <source>
        <dbReference type="Proteomes" id="UP001454036"/>
    </source>
</evidence>
<name>A0AAV3QEK2_LITER</name>
<dbReference type="EMBL" id="BAABME010021032">
    <property type="protein sequence ID" value="GAA0162174.1"/>
    <property type="molecule type" value="Genomic_DNA"/>
</dbReference>
<dbReference type="AlphaFoldDB" id="A0AAV3QEK2"/>
<proteinExistence type="predicted"/>
<protein>
    <submittedName>
        <fullName evidence="1">Uncharacterized protein</fullName>
    </submittedName>
</protein>
<keyword evidence="2" id="KW-1185">Reference proteome</keyword>
<comment type="caution">
    <text evidence="1">The sequence shown here is derived from an EMBL/GenBank/DDBJ whole genome shotgun (WGS) entry which is preliminary data.</text>
</comment>
<sequence>MNLVMLAKQGWRIVTKEVSLLFKLLKGRLWYASPWTLLTTGGLWHCTRSRSGGNSSINRCRKRTAVNYYLK</sequence>
<organism evidence="1 2">
    <name type="scientific">Lithospermum erythrorhizon</name>
    <name type="common">Purple gromwell</name>
    <name type="synonym">Lithospermum officinale var. erythrorhizon</name>
    <dbReference type="NCBI Taxonomy" id="34254"/>
    <lineage>
        <taxon>Eukaryota</taxon>
        <taxon>Viridiplantae</taxon>
        <taxon>Streptophyta</taxon>
        <taxon>Embryophyta</taxon>
        <taxon>Tracheophyta</taxon>
        <taxon>Spermatophyta</taxon>
        <taxon>Magnoliopsida</taxon>
        <taxon>eudicotyledons</taxon>
        <taxon>Gunneridae</taxon>
        <taxon>Pentapetalae</taxon>
        <taxon>asterids</taxon>
        <taxon>lamiids</taxon>
        <taxon>Boraginales</taxon>
        <taxon>Boraginaceae</taxon>
        <taxon>Boraginoideae</taxon>
        <taxon>Lithospermeae</taxon>
        <taxon>Lithospermum</taxon>
    </lineage>
</organism>
<gene>
    <name evidence="1" type="ORF">LIER_39362</name>
</gene>
<evidence type="ECO:0000313" key="1">
    <source>
        <dbReference type="EMBL" id="GAA0162174.1"/>
    </source>
</evidence>
<accession>A0AAV3QEK2</accession>
<dbReference type="Proteomes" id="UP001454036">
    <property type="component" value="Unassembled WGS sequence"/>
</dbReference>